<evidence type="ECO:0000313" key="2">
    <source>
        <dbReference type="Proteomes" id="UP000216840"/>
    </source>
</evidence>
<sequence length="256" mass="27045">MKENKLKLFILLFSLFAVVGCEEDLIEYRGGQPTAYSFARTSQTVGVCNPTVPINVEATIASNQERTVQVSVNDELTTALASEYTLGGTSAVISAGDFVGSIDITVDFAAIPVGESRVVVLDLVIPQDGTLNTRGTTTIAFSSACTLNEATLDFVFDSYPQEFAWQLYDEDTGAFITGDTGFGNYAGADGFSTTLCLPDGNYLLRLLDSFGDGFCCAYGNGSATVTANDCDGDTELASVGSEFTGGELFVPFSLGQ</sequence>
<dbReference type="EMBL" id="NGJN01000007">
    <property type="protein sequence ID" value="OZV67111.1"/>
    <property type="molecule type" value="Genomic_DNA"/>
</dbReference>
<dbReference type="AlphaFoldDB" id="A0A265UP67"/>
<organism evidence="1 2">
    <name type="scientific">Winogradskyella aurantia</name>
    <dbReference type="NCBI Taxonomy" id="1915063"/>
    <lineage>
        <taxon>Bacteria</taxon>
        <taxon>Pseudomonadati</taxon>
        <taxon>Bacteroidota</taxon>
        <taxon>Flavobacteriia</taxon>
        <taxon>Flavobacteriales</taxon>
        <taxon>Flavobacteriaceae</taxon>
        <taxon>Winogradskyella</taxon>
    </lineage>
</organism>
<dbReference type="RefSeq" id="WP_094969033.1">
    <property type="nucleotide sequence ID" value="NZ_NGJN01000007.1"/>
</dbReference>
<dbReference type="PROSITE" id="PS51257">
    <property type="entry name" value="PROKAR_LIPOPROTEIN"/>
    <property type="match status" value="1"/>
</dbReference>
<proteinExistence type="predicted"/>
<evidence type="ECO:0000313" key="1">
    <source>
        <dbReference type="EMBL" id="OZV67111.1"/>
    </source>
</evidence>
<dbReference type="Proteomes" id="UP000216840">
    <property type="component" value="Unassembled WGS sequence"/>
</dbReference>
<dbReference type="OrthoDB" id="9804511at2"/>
<keyword evidence="2" id="KW-1185">Reference proteome</keyword>
<evidence type="ECO:0008006" key="3">
    <source>
        <dbReference type="Google" id="ProtNLM"/>
    </source>
</evidence>
<reference evidence="1 2" key="1">
    <citation type="submission" date="2017-05" db="EMBL/GenBank/DDBJ databases">
        <title>The draft genome sequence of Idiomarina salinarum WNB302.</title>
        <authorList>
            <person name="Sun Y."/>
            <person name="Chen B."/>
            <person name="Du Z."/>
        </authorList>
    </citation>
    <scope>NUCLEOTIDE SEQUENCE [LARGE SCALE GENOMIC DNA]</scope>
    <source>
        <strain evidence="1 2">WNB302</strain>
    </source>
</reference>
<protein>
    <recommendedName>
        <fullName evidence="3">DUF1735 domain-containing protein</fullName>
    </recommendedName>
</protein>
<accession>A0A265UP67</accession>
<gene>
    <name evidence="1" type="ORF">CA834_12355</name>
</gene>
<comment type="caution">
    <text evidence="1">The sequence shown here is derived from an EMBL/GenBank/DDBJ whole genome shotgun (WGS) entry which is preliminary data.</text>
</comment>
<name>A0A265UP67_9FLAO</name>